<proteinExistence type="predicted"/>
<evidence type="ECO:0000313" key="1">
    <source>
        <dbReference type="EMBL" id="OGK42777.1"/>
    </source>
</evidence>
<accession>A0A1F7IHD6</accession>
<reference evidence="1 2" key="1">
    <citation type="journal article" date="2016" name="Nat. Commun.">
        <title>Thousands of microbial genomes shed light on interconnected biogeochemical processes in an aquifer system.</title>
        <authorList>
            <person name="Anantharaman K."/>
            <person name="Brown C.T."/>
            <person name="Hug L.A."/>
            <person name="Sharon I."/>
            <person name="Castelle C.J."/>
            <person name="Probst A.J."/>
            <person name="Thomas B.C."/>
            <person name="Singh A."/>
            <person name="Wilkins M.J."/>
            <person name="Karaoz U."/>
            <person name="Brodie E.L."/>
            <person name="Williams K.H."/>
            <person name="Hubbard S.S."/>
            <person name="Banfield J.F."/>
        </authorList>
    </citation>
    <scope>NUCLEOTIDE SEQUENCE [LARGE SCALE GENOMIC DNA]</scope>
</reference>
<dbReference type="AlphaFoldDB" id="A0A1F7IHD6"/>
<protein>
    <submittedName>
        <fullName evidence="1">Uncharacterized protein</fullName>
    </submittedName>
</protein>
<dbReference type="EMBL" id="MGAF01000004">
    <property type="protein sequence ID" value="OGK42777.1"/>
    <property type="molecule type" value="Genomic_DNA"/>
</dbReference>
<gene>
    <name evidence="1" type="ORF">A3A74_01010</name>
</gene>
<sequence length="76" mass="8398">MIDKEFYFDFFEQSAYKSGVMHGLGDSLAKTVYSISKESYSPPEEANLKPGMSNSELALGIAAQAGYNRAYFNGRT</sequence>
<organism evidence="1 2">
    <name type="scientific">Candidatus Roizmanbacteria bacterium RIFCSPLOWO2_01_FULL_35_13</name>
    <dbReference type="NCBI Taxonomy" id="1802055"/>
    <lineage>
        <taxon>Bacteria</taxon>
        <taxon>Candidatus Roizmaniibacteriota</taxon>
    </lineage>
</organism>
<comment type="caution">
    <text evidence="1">The sequence shown here is derived from an EMBL/GenBank/DDBJ whole genome shotgun (WGS) entry which is preliminary data.</text>
</comment>
<dbReference type="Proteomes" id="UP000179270">
    <property type="component" value="Unassembled WGS sequence"/>
</dbReference>
<name>A0A1F7IHD6_9BACT</name>
<evidence type="ECO:0000313" key="2">
    <source>
        <dbReference type="Proteomes" id="UP000179270"/>
    </source>
</evidence>